<dbReference type="Proteomes" id="UP000186917">
    <property type="component" value="Unassembled WGS sequence"/>
</dbReference>
<name>A0A1N7P9S8_9BACT</name>
<gene>
    <name evidence="1" type="ORF">SAMN05421788_103315</name>
</gene>
<reference evidence="2" key="1">
    <citation type="submission" date="2017-01" db="EMBL/GenBank/DDBJ databases">
        <authorList>
            <person name="Varghese N."/>
            <person name="Submissions S."/>
        </authorList>
    </citation>
    <scope>NUCLEOTIDE SEQUENCE [LARGE SCALE GENOMIC DNA]</scope>
    <source>
        <strain evidence="2">DSM 21054</strain>
    </source>
</reference>
<organism evidence="1 2">
    <name type="scientific">Filimonas lacunae</name>
    <dbReference type="NCBI Taxonomy" id="477680"/>
    <lineage>
        <taxon>Bacteria</taxon>
        <taxon>Pseudomonadati</taxon>
        <taxon>Bacteroidota</taxon>
        <taxon>Chitinophagia</taxon>
        <taxon>Chitinophagales</taxon>
        <taxon>Chitinophagaceae</taxon>
        <taxon>Filimonas</taxon>
    </lineage>
</organism>
<accession>A0A1N7P9S8</accession>
<dbReference type="RefSeq" id="WP_076379129.1">
    <property type="nucleotide sequence ID" value="NZ_AP017422.1"/>
</dbReference>
<proteinExistence type="predicted"/>
<dbReference type="AlphaFoldDB" id="A0A1N7P9S8"/>
<dbReference type="EMBL" id="FTOR01000003">
    <property type="protein sequence ID" value="SIT07300.1"/>
    <property type="molecule type" value="Genomic_DNA"/>
</dbReference>
<evidence type="ECO:0000313" key="1">
    <source>
        <dbReference type="EMBL" id="SIT07300.1"/>
    </source>
</evidence>
<evidence type="ECO:0000313" key="2">
    <source>
        <dbReference type="Proteomes" id="UP000186917"/>
    </source>
</evidence>
<dbReference type="OrthoDB" id="6910425at2"/>
<sequence>MSEQNSLYVHVPISKERLAQFFQSESVAHEVDEDWTAWWNSREMYSPSPLTQVPKFYDSKNNGDIATGFLALPQLGCYEDENAQESVWTFSVLFLSENYEEILPTLAWVKSLATFMEPGEKGFALIYDYFWGDKTVMAHVVLENQQAFLKHTSRTTQLEPEVLETANAALSKAYDKFSELYKDE</sequence>
<keyword evidence="2" id="KW-1185">Reference proteome</keyword>
<protein>
    <submittedName>
        <fullName evidence="1">Uncharacterized protein</fullName>
    </submittedName>
</protein>